<proteinExistence type="predicted"/>
<reference evidence="4" key="1">
    <citation type="submission" date="2020-08" db="EMBL/GenBank/DDBJ databases">
        <title>Multicomponent nature underlies the extraordinary mechanical properties of spider dragline silk.</title>
        <authorList>
            <person name="Kono N."/>
            <person name="Nakamura H."/>
            <person name="Mori M."/>
            <person name="Yoshida Y."/>
            <person name="Ohtoshi R."/>
            <person name="Malay A.D."/>
            <person name="Moran D.A.P."/>
            <person name="Tomita M."/>
            <person name="Numata K."/>
            <person name="Arakawa K."/>
        </authorList>
    </citation>
    <scope>NUCLEOTIDE SEQUENCE</scope>
</reference>
<dbReference type="GO" id="GO:0042302">
    <property type="term" value="F:structural constituent of cuticle"/>
    <property type="evidence" value="ECO:0007669"/>
    <property type="project" value="UniProtKB-UniRule"/>
</dbReference>
<keyword evidence="3" id="KW-0732">Signal</keyword>
<feature type="compositionally biased region" description="Polar residues" evidence="2">
    <location>
        <begin position="99"/>
        <end position="110"/>
    </location>
</feature>
<sequence>MIAKVAFFCAALAAVSASGLIAPLVNTGVSARSQTQDVLGNYAFGYNIKDGLGATCLTPRRCKVGWLWKSKRGSYTITDIGKRPDELLMLADGHGFKPPSSTNEARTTGQAAPAGRPIVPPSPDLLSLSRQRAHRCLRCCSEAALRAPSSLGGVVGPWAALVLGVGAGYGATISLGGPQPRL</sequence>
<accession>A0A8X6NVJ3</accession>
<evidence type="ECO:0000313" key="5">
    <source>
        <dbReference type="Proteomes" id="UP000887013"/>
    </source>
</evidence>
<keyword evidence="1" id="KW-0193">Cuticle</keyword>
<protein>
    <submittedName>
        <fullName evidence="4">Adult-specific rigid cuticular protein 15.5</fullName>
    </submittedName>
</protein>
<evidence type="ECO:0000313" key="4">
    <source>
        <dbReference type="EMBL" id="GFT33542.1"/>
    </source>
</evidence>
<dbReference type="PROSITE" id="PS51155">
    <property type="entry name" value="CHIT_BIND_RR_2"/>
    <property type="match status" value="1"/>
</dbReference>
<gene>
    <name evidence="4" type="primary">NCL1_42880</name>
    <name evidence="4" type="ORF">NPIL_160231</name>
</gene>
<name>A0A8X6NVJ3_NEPPI</name>
<feature type="chain" id="PRO_5036480222" evidence="3">
    <location>
        <begin position="18"/>
        <end position="182"/>
    </location>
</feature>
<dbReference type="AlphaFoldDB" id="A0A8X6NVJ3"/>
<keyword evidence="5" id="KW-1185">Reference proteome</keyword>
<dbReference type="InterPro" id="IPR000618">
    <property type="entry name" value="Insect_cuticle"/>
</dbReference>
<organism evidence="4 5">
    <name type="scientific">Nephila pilipes</name>
    <name type="common">Giant wood spider</name>
    <name type="synonym">Nephila maculata</name>
    <dbReference type="NCBI Taxonomy" id="299642"/>
    <lineage>
        <taxon>Eukaryota</taxon>
        <taxon>Metazoa</taxon>
        <taxon>Ecdysozoa</taxon>
        <taxon>Arthropoda</taxon>
        <taxon>Chelicerata</taxon>
        <taxon>Arachnida</taxon>
        <taxon>Araneae</taxon>
        <taxon>Araneomorphae</taxon>
        <taxon>Entelegynae</taxon>
        <taxon>Araneoidea</taxon>
        <taxon>Nephilidae</taxon>
        <taxon>Nephila</taxon>
    </lineage>
</organism>
<feature type="region of interest" description="Disordered" evidence="2">
    <location>
        <begin position="98"/>
        <end position="119"/>
    </location>
</feature>
<dbReference type="OrthoDB" id="6425109at2759"/>
<comment type="caution">
    <text evidence="4">The sequence shown here is derived from an EMBL/GenBank/DDBJ whole genome shotgun (WGS) entry which is preliminary data.</text>
</comment>
<dbReference type="Proteomes" id="UP000887013">
    <property type="component" value="Unassembled WGS sequence"/>
</dbReference>
<evidence type="ECO:0000256" key="3">
    <source>
        <dbReference type="SAM" id="SignalP"/>
    </source>
</evidence>
<evidence type="ECO:0000256" key="2">
    <source>
        <dbReference type="SAM" id="MobiDB-lite"/>
    </source>
</evidence>
<feature type="signal peptide" evidence="3">
    <location>
        <begin position="1"/>
        <end position="17"/>
    </location>
</feature>
<evidence type="ECO:0000256" key="1">
    <source>
        <dbReference type="PROSITE-ProRule" id="PRU00497"/>
    </source>
</evidence>
<dbReference type="EMBL" id="BMAW01061937">
    <property type="protein sequence ID" value="GFT33542.1"/>
    <property type="molecule type" value="Genomic_DNA"/>
</dbReference>